<dbReference type="InterPro" id="IPR000679">
    <property type="entry name" value="Znf_GATA"/>
</dbReference>
<dbReference type="OrthoDB" id="2162994at2759"/>
<dbReference type="InterPro" id="IPR013088">
    <property type="entry name" value="Znf_NHR/GATA"/>
</dbReference>
<evidence type="ECO:0000256" key="6">
    <source>
        <dbReference type="ARBA" id="ARBA00023159"/>
    </source>
</evidence>
<evidence type="ECO:0000256" key="4">
    <source>
        <dbReference type="ARBA" id="ARBA00022771"/>
    </source>
</evidence>
<evidence type="ECO:0000313" key="13">
    <source>
        <dbReference type="Proteomes" id="UP000652761"/>
    </source>
</evidence>
<evidence type="ECO:0000256" key="1">
    <source>
        <dbReference type="ARBA" id="ARBA00004123"/>
    </source>
</evidence>
<proteinExistence type="inferred from homology"/>
<keyword evidence="8" id="KW-0804">Transcription</keyword>
<dbReference type="PIRSF" id="PIRSF016992">
    <property type="entry name" value="TF_GATA_plant"/>
    <property type="match status" value="1"/>
</dbReference>
<dbReference type="EMBL" id="NMUH01002927">
    <property type="protein sequence ID" value="MQM02842.1"/>
    <property type="molecule type" value="Genomic_DNA"/>
</dbReference>
<feature type="domain" description="GATA-type" evidence="11">
    <location>
        <begin position="230"/>
        <end position="266"/>
    </location>
</feature>
<organism evidence="12 13">
    <name type="scientific">Colocasia esculenta</name>
    <name type="common">Wild taro</name>
    <name type="synonym">Arum esculentum</name>
    <dbReference type="NCBI Taxonomy" id="4460"/>
    <lineage>
        <taxon>Eukaryota</taxon>
        <taxon>Viridiplantae</taxon>
        <taxon>Streptophyta</taxon>
        <taxon>Embryophyta</taxon>
        <taxon>Tracheophyta</taxon>
        <taxon>Spermatophyta</taxon>
        <taxon>Magnoliopsida</taxon>
        <taxon>Liliopsida</taxon>
        <taxon>Araceae</taxon>
        <taxon>Aroideae</taxon>
        <taxon>Colocasieae</taxon>
        <taxon>Colocasia</taxon>
    </lineage>
</organism>
<dbReference type="GO" id="GO:0030154">
    <property type="term" value="P:cell differentiation"/>
    <property type="evidence" value="ECO:0007669"/>
    <property type="project" value="TreeGrafter"/>
</dbReference>
<reference evidence="12" key="1">
    <citation type="submission" date="2017-07" db="EMBL/GenBank/DDBJ databases">
        <title>Taro Niue Genome Assembly and Annotation.</title>
        <authorList>
            <person name="Atibalentja N."/>
            <person name="Keating K."/>
            <person name="Fields C.J."/>
        </authorList>
    </citation>
    <scope>NUCLEOTIDE SEQUENCE</scope>
    <source>
        <strain evidence="12">Niue_2</strain>
        <tissue evidence="12">Leaf</tissue>
    </source>
</reference>
<keyword evidence="3" id="KW-0479">Metal-binding</keyword>
<comment type="similarity">
    <text evidence="2 8">Belongs to the type IV zinc-finger family. Class A subfamily.</text>
</comment>
<keyword evidence="6 8" id="KW-0010">Activator</keyword>
<evidence type="ECO:0000256" key="8">
    <source>
        <dbReference type="PIRNR" id="PIRNR016992"/>
    </source>
</evidence>
<keyword evidence="4 9" id="KW-0863">Zinc-finger</keyword>
<dbReference type="AlphaFoldDB" id="A0A843VZE1"/>
<dbReference type="GO" id="GO:0008270">
    <property type="term" value="F:zinc ion binding"/>
    <property type="evidence" value="ECO:0007669"/>
    <property type="project" value="UniProtKB-KW"/>
</dbReference>
<dbReference type="GO" id="GO:0005634">
    <property type="term" value="C:nucleus"/>
    <property type="evidence" value="ECO:0007669"/>
    <property type="project" value="UniProtKB-SubCell"/>
</dbReference>
<feature type="compositionally biased region" description="Low complexity" evidence="10">
    <location>
        <begin position="141"/>
        <end position="154"/>
    </location>
</feature>
<gene>
    <name evidence="12" type="ORF">Taro_035610</name>
</gene>
<dbReference type="PROSITE" id="PS00344">
    <property type="entry name" value="GATA_ZN_FINGER_1"/>
    <property type="match status" value="1"/>
</dbReference>
<evidence type="ECO:0000256" key="3">
    <source>
        <dbReference type="ARBA" id="ARBA00022723"/>
    </source>
</evidence>
<evidence type="ECO:0000259" key="11">
    <source>
        <dbReference type="PROSITE" id="PS50114"/>
    </source>
</evidence>
<keyword evidence="13" id="KW-1185">Reference proteome</keyword>
<evidence type="ECO:0000313" key="12">
    <source>
        <dbReference type="EMBL" id="MQM02842.1"/>
    </source>
</evidence>
<comment type="caution">
    <text evidence="12">The sequence shown here is derived from an EMBL/GenBank/DDBJ whole genome shotgun (WGS) entry which is preliminary data.</text>
</comment>
<dbReference type="PROSITE" id="PS50114">
    <property type="entry name" value="GATA_ZN_FINGER_2"/>
    <property type="match status" value="1"/>
</dbReference>
<dbReference type="GO" id="GO:0045893">
    <property type="term" value="P:positive regulation of DNA-templated transcription"/>
    <property type="evidence" value="ECO:0007669"/>
    <property type="project" value="InterPro"/>
</dbReference>
<feature type="region of interest" description="Disordered" evidence="10">
    <location>
        <begin position="140"/>
        <end position="180"/>
    </location>
</feature>
<dbReference type="InterPro" id="IPR016679">
    <property type="entry name" value="TF_GATA_pln"/>
</dbReference>
<evidence type="ECO:0000256" key="9">
    <source>
        <dbReference type="PROSITE-ProRule" id="PRU00094"/>
    </source>
</evidence>
<keyword evidence="8" id="KW-0238">DNA-binding</keyword>
<evidence type="ECO:0000256" key="10">
    <source>
        <dbReference type="SAM" id="MobiDB-lite"/>
    </source>
</evidence>
<dbReference type="PANTHER" id="PTHR45658:SF18">
    <property type="entry name" value="PROTEIN GAT2"/>
    <property type="match status" value="1"/>
</dbReference>
<dbReference type="SUPFAM" id="SSF57716">
    <property type="entry name" value="Glucocorticoid receptor-like (DNA-binding domain)"/>
    <property type="match status" value="1"/>
</dbReference>
<sequence>MEAPAGYHLYGSFGRGGNPQFAMEKEGGDQYFEVEDLLDFSNEDDCFGGDDEVGLDGAAVNSAEGSVVTAGGGPNTSCGHHPQFSVELGCPSFADAGLSDDLCAPYDELAELDWLSTFVEEPFSCEDMQKLQLISGVKPTSSSCSSSDARSGVSTAQATPPLRPENHVPGKARSKRSRPAPTCWSSRLLVLPQVATAAFEVAPVPADPRPGSARKKKTPKPAEREGSDGPVDGPKCLHCATERTPQWRAGPMGPKTLCNACGVRYKSGRLVPEYRPAASPTFVLSKHSNSHRRVLELRRQKELQQQQNGSGEFMHPAGGVCCEARARRVGDQFLLRHRAGRRDLPQLA</sequence>
<dbReference type="Proteomes" id="UP000652761">
    <property type="component" value="Unassembled WGS sequence"/>
</dbReference>
<keyword evidence="5" id="KW-0862">Zinc</keyword>
<accession>A0A843VZE1</accession>
<protein>
    <recommendedName>
        <fullName evidence="8">GATA transcription factor</fullName>
    </recommendedName>
</protein>
<evidence type="ECO:0000256" key="7">
    <source>
        <dbReference type="ARBA" id="ARBA00023242"/>
    </source>
</evidence>
<dbReference type="InterPro" id="IPR051140">
    <property type="entry name" value="GATA_TF"/>
</dbReference>
<keyword evidence="8" id="KW-0805">Transcription regulation</keyword>
<dbReference type="CDD" id="cd00202">
    <property type="entry name" value="ZnF_GATA"/>
    <property type="match status" value="1"/>
</dbReference>
<comment type="subcellular location">
    <subcellularLocation>
        <location evidence="1 8">Nucleus</location>
    </subcellularLocation>
</comment>
<dbReference type="PANTHER" id="PTHR45658">
    <property type="entry name" value="GATA TRANSCRIPTION FACTOR"/>
    <property type="match status" value="1"/>
</dbReference>
<dbReference type="FunFam" id="3.30.50.10:FF:000018">
    <property type="entry name" value="GATA transcription factor"/>
    <property type="match status" value="1"/>
</dbReference>
<feature type="region of interest" description="Disordered" evidence="10">
    <location>
        <begin position="202"/>
        <end position="232"/>
    </location>
</feature>
<dbReference type="SMART" id="SM00401">
    <property type="entry name" value="ZnF_GATA"/>
    <property type="match status" value="1"/>
</dbReference>
<dbReference type="Pfam" id="PF00320">
    <property type="entry name" value="GATA"/>
    <property type="match status" value="1"/>
</dbReference>
<comment type="function">
    <text evidence="8">Transcriptional activator that specifically binds 5'-GATA-3' or 5'-GAT-3' motifs within gene promoters.</text>
</comment>
<evidence type="ECO:0000256" key="2">
    <source>
        <dbReference type="ARBA" id="ARBA00005694"/>
    </source>
</evidence>
<keyword evidence="7 8" id="KW-0539">Nucleus</keyword>
<name>A0A843VZE1_COLES</name>
<evidence type="ECO:0000256" key="5">
    <source>
        <dbReference type="ARBA" id="ARBA00022833"/>
    </source>
</evidence>
<dbReference type="GO" id="GO:0043565">
    <property type="term" value="F:sequence-specific DNA binding"/>
    <property type="evidence" value="ECO:0007669"/>
    <property type="project" value="InterPro"/>
</dbReference>
<dbReference type="Gene3D" id="3.30.50.10">
    <property type="entry name" value="Erythroid Transcription Factor GATA-1, subunit A"/>
    <property type="match status" value="1"/>
</dbReference>